<evidence type="ECO:0000313" key="2">
    <source>
        <dbReference type="EMBL" id="KAK9022686.1"/>
    </source>
</evidence>
<accession>A0ABR2SCD3</accession>
<dbReference type="EMBL" id="JBBPBN010000015">
    <property type="protein sequence ID" value="KAK9022686.1"/>
    <property type="molecule type" value="Genomic_DNA"/>
</dbReference>
<keyword evidence="1" id="KW-0472">Membrane</keyword>
<proteinExistence type="predicted"/>
<name>A0ABR2SCD3_9ROSI</name>
<feature type="transmembrane region" description="Helical" evidence="1">
    <location>
        <begin position="20"/>
        <end position="39"/>
    </location>
</feature>
<evidence type="ECO:0000256" key="1">
    <source>
        <dbReference type="SAM" id="Phobius"/>
    </source>
</evidence>
<evidence type="ECO:0000313" key="3">
    <source>
        <dbReference type="Proteomes" id="UP001396334"/>
    </source>
</evidence>
<keyword evidence="3" id="KW-1185">Reference proteome</keyword>
<reference evidence="2 3" key="1">
    <citation type="journal article" date="2024" name="G3 (Bethesda)">
        <title>Genome assembly of Hibiscus sabdariffa L. provides insights into metabolisms of medicinal natural products.</title>
        <authorList>
            <person name="Kim T."/>
        </authorList>
    </citation>
    <scope>NUCLEOTIDE SEQUENCE [LARGE SCALE GENOMIC DNA]</scope>
    <source>
        <strain evidence="2">TK-2024</strain>
        <tissue evidence="2">Old leaves</tissue>
    </source>
</reference>
<organism evidence="2 3">
    <name type="scientific">Hibiscus sabdariffa</name>
    <name type="common">roselle</name>
    <dbReference type="NCBI Taxonomy" id="183260"/>
    <lineage>
        <taxon>Eukaryota</taxon>
        <taxon>Viridiplantae</taxon>
        <taxon>Streptophyta</taxon>
        <taxon>Embryophyta</taxon>
        <taxon>Tracheophyta</taxon>
        <taxon>Spermatophyta</taxon>
        <taxon>Magnoliopsida</taxon>
        <taxon>eudicotyledons</taxon>
        <taxon>Gunneridae</taxon>
        <taxon>Pentapetalae</taxon>
        <taxon>rosids</taxon>
        <taxon>malvids</taxon>
        <taxon>Malvales</taxon>
        <taxon>Malvaceae</taxon>
        <taxon>Malvoideae</taxon>
        <taxon>Hibiscus</taxon>
    </lineage>
</organism>
<dbReference type="Proteomes" id="UP001396334">
    <property type="component" value="Unassembled WGS sequence"/>
</dbReference>
<keyword evidence="1" id="KW-1133">Transmembrane helix</keyword>
<protein>
    <submittedName>
        <fullName evidence="2">Uncharacterized protein</fullName>
    </submittedName>
</protein>
<keyword evidence="1" id="KW-0812">Transmembrane</keyword>
<comment type="caution">
    <text evidence="2">The sequence shown here is derived from an EMBL/GenBank/DDBJ whole genome shotgun (WGS) entry which is preliminary data.</text>
</comment>
<sequence length="82" mass="9349">MVNGMRPTMGLCKFSWCLEAFFIISEVSIVVYIGVAYGIGSFCDFGRSRARGILFVLVISLKSRRNPKIRILFNQFEQIFCS</sequence>
<gene>
    <name evidence="2" type="ORF">V6N11_002930</name>
</gene>